<feature type="domain" description="NAD-dependent epimerase/dehydratase" evidence="3">
    <location>
        <begin position="9"/>
        <end position="149"/>
    </location>
</feature>
<gene>
    <name evidence="4" type="ORF">ABR63_05930</name>
</gene>
<protein>
    <recommendedName>
        <fullName evidence="3">NAD-dependent epimerase/dehydratase domain-containing protein</fullName>
    </recommendedName>
</protein>
<comment type="pathway">
    <text evidence="1">Bacterial outer membrane biogenesis; LPS O-antigen biosynthesis.</text>
</comment>
<sequence>TDLEQAKIHCKIDVLIHLASLNSNLSKDKIDQETNLTRNVLSALQDLQCPKLIFFSTAKVYGDNSFSEVIFNESSPIEPTCAYSIAKQRSEDLIIENSPALNICSIILRLPPVLNQSYSSNLGKLIRLAKKGAYLPSFGAGDLNQRSFISQVNINLIIQRLLETSGGFCSSVYNLSDDHHISLNSLLRCYGTKGTLSLPYLLEKVIFKIPFFQSILLKLYGNFILENHKLTNDLGVKLYSTQEAVLLGNRK</sequence>
<comment type="caution">
    <text evidence="4">The sequence shown here is derived from an EMBL/GenBank/DDBJ whole genome shotgun (WGS) entry which is preliminary data.</text>
</comment>
<comment type="similarity">
    <text evidence="2">Belongs to the NAD(P)-dependent epimerase/dehydratase family.</text>
</comment>
<dbReference type="Proteomes" id="UP000050874">
    <property type="component" value="Unassembled WGS sequence"/>
</dbReference>
<organism evidence="4 5">
    <name type="scientific">SAR86 cluster bacterium BACL1 MAG-120920-bin57</name>
    <dbReference type="NCBI Taxonomy" id="1655571"/>
    <lineage>
        <taxon>Bacteria</taxon>
        <taxon>Pseudomonadati</taxon>
        <taxon>Pseudomonadota</taxon>
        <taxon>Gammaproteobacteria</taxon>
        <taxon>SAR86 cluster</taxon>
    </lineage>
</organism>
<evidence type="ECO:0000256" key="1">
    <source>
        <dbReference type="ARBA" id="ARBA00005125"/>
    </source>
</evidence>
<reference evidence="5" key="1">
    <citation type="submission" date="2015-10" db="EMBL/GenBank/DDBJ databases">
        <title>Metagenome-Assembled Genomes uncover a global brackish microbiome.</title>
        <authorList>
            <person name="Hugerth L.W."/>
            <person name="Larsson J."/>
            <person name="Alneberg J."/>
            <person name="Lindh M.V."/>
            <person name="Legrand C."/>
            <person name="Pinhassi J."/>
            <person name="Andersson A."/>
        </authorList>
    </citation>
    <scope>NUCLEOTIDE SEQUENCE [LARGE SCALE GENOMIC DNA]</scope>
</reference>
<dbReference type="InterPro" id="IPR036291">
    <property type="entry name" value="NAD(P)-bd_dom_sf"/>
</dbReference>
<evidence type="ECO:0000313" key="5">
    <source>
        <dbReference type="Proteomes" id="UP000050874"/>
    </source>
</evidence>
<dbReference type="PANTHER" id="PTHR43000">
    <property type="entry name" value="DTDP-D-GLUCOSE 4,6-DEHYDRATASE-RELATED"/>
    <property type="match status" value="1"/>
</dbReference>
<dbReference type="EMBL" id="LIAV01000326">
    <property type="protein sequence ID" value="KRO38530.1"/>
    <property type="molecule type" value="Genomic_DNA"/>
</dbReference>
<evidence type="ECO:0000259" key="3">
    <source>
        <dbReference type="Pfam" id="PF01370"/>
    </source>
</evidence>
<evidence type="ECO:0000313" key="4">
    <source>
        <dbReference type="EMBL" id="KRO38530.1"/>
    </source>
</evidence>
<dbReference type="Pfam" id="PF01370">
    <property type="entry name" value="Epimerase"/>
    <property type="match status" value="1"/>
</dbReference>
<dbReference type="InterPro" id="IPR001509">
    <property type="entry name" value="Epimerase_deHydtase"/>
</dbReference>
<evidence type="ECO:0000256" key="2">
    <source>
        <dbReference type="ARBA" id="ARBA00007637"/>
    </source>
</evidence>
<accession>A0A0R2PP03</accession>
<dbReference type="AlphaFoldDB" id="A0A0R2PP03"/>
<name>A0A0R2PP03_9GAMM</name>
<proteinExistence type="inferred from homology"/>
<dbReference type="Gene3D" id="3.40.50.720">
    <property type="entry name" value="NAD(P)-binding Rossmann-like Domain"/>
    <property type="match status" value="1"/>
</dbReference>
<feature type="non-terminal residue" evidence="4">
    <location>
        <position position="1"/>
    </location>
</feature>
<dbReference type="SUPFAM" id="SSF51735">
    <property type="entry name" value="NAD(P)-binding Rossmann-fold domains"/>
    <property type="match status" value="1"/>
</dbReference>